<dbReference type="EMBL" id="BGZK01000213">
    <property type="protein sequence ID" value="GBP28902.1"/>
    <property type="molecule type" value="Genomic_DNA"/>
</dbReference>
<proteinExistence type="predicted"/>
<accession>A0A4C1USE7</accession>
<gene>
    <name evidence="2" type="ORF">EVAR_93546_1</name>
</gene>
<evidence type="ECO:0000313" key="2">
    <source>
        <dbReference type="EMBL" id="GBP28902.1"/>
    </source>
</evidence>
<sequence length="81" mass="8832">MADKNKSKLVDLYITGYSFLFTGHMFHTKEKQFLPSLEVFPNGLNAEVYPTTDHLFQTEGSSSGQAGPVRVGGCQLSSSST</sequence>
<evidence type="ECO:0000256" key="1">
    <source>
        <dbReference type="SAM" id="MobiDB-lite"/>
    </source>
</evidence>
<reference evidence="2 3" key="1">
    <citation type="journal article" date="2019" name="Commun. Biol.">
        <title>The bagworm genome reveals a unique fibroin gene that provides high tensile strength.</title>
        <authorList>
            <person name="Kono N."/>
            <person name="Nakamura H."/>
            <person name="Ohtoshi R."/>
            <person name="Tomita M."/>
            <person name="Numata K."/>
            <person name="Arakawa K."/>
        </authorList>
    </citation>
    <scope>NUCLEOTIDE SEQUENCE [LARGE SCALE GENOMIC DNA]</scope>
</reference>
<feature type="region of interest" description="Disordered" evidence="1">
    <location>
        <begin position="55"/>
        <end position="81"/>
    </location>
</feature>
<feature type="compositionally biased region" description="Polar residues" evidence="1">
    <location>
        <begin position="55"/>
        <end position="65"/>
    </location>
</feature>
<dbReference type="Proteomes" id="UP000299102">
    <property type="component" value="Unassembled WGS sequence"/>
</dbReference>
<comment type="caution">
    <text evidence="2">The sequence shown here is derived from an EMBL/GenBank/DDBJ whole genome shotgun (WGS) entry which is preliminary data.</text>
</comment>
<keyword evidence="3" id="KW-1185">Reference proteome</keyword>
<protein>
    <submittedName>
        <fullName evidence="2">Uncharacterized protein</fullName>
    </submittedName>
</protein>
<dbReference type="AlphaFoldDB" id="A0A4C1USE7"/>
<organism evidence="2 3">
    <name type="scientific">Eumeta variegata</name>
    <name type="common">Bagworm moth</name>
    <name type="synonym">Eumeta japonica</name>
    <dbReference type="NCBI Taxonomy" id="151549"/>
    <lineage>
        <taxon>Eukaryota</taxon>
        <taxon>Metazoa</taxon>
        <taxon>Ecdysozoa</taxon>
        <taxon>Arthropoda</taxon>
        <taxon>Hexapoda</taxon>
        <taxon>Insecta</taxon>
        <taxon>Pterygota</taxon>
        <taxon>Neoptera</taxon>
        <taxon>Endopterygota</taxon>
        <taxon>Lepidoptera</taxon>
        <taxon>Glossata</taxon>
        <taxon>Ditrysia</taxon>
        <taxon>Tineoidea</taxon>
        <taxon>Psychidae</taxon>
        <taxon>Oiketicinae</taxon>
        <taxon>Eumeta</taxon>
    </lineage>
</organism>
<name>A0A4C1USE7_EUMVA</name>
<evidence type="ECO:0000313" key="3">
    <source>
        <dbReference type="Proteomes" id="UP000299102"/>
    </source>
</evidence>